<evidence type="ECO:0000313" key="2">
    <source>
        <dbReference type="Proteomes" id="UP000269499"/>
    </source>
</evidence>
<name>A0A497F5R6_9CREN</name>
<dbReference type="Pfam" id="PF01886">
    <property type="entry name" value="DUF61"/>
    <property type="match status" value="1"/>
</dbReference>
<protein>
    <submittedName>
        <fullName evidence="1">Uncharacterized protein</fullName>
    </submittedName>
</protein>
<comment type="caution">
    <text evidence="1">The sequence shown here is derived from an EMBL/GenBank/DDBJ whole genome shotgun (WGS) entry which is preliminary data.</text>
</comment>
<dbReference type="AlphaFoldDB" id="A0A497F5R6"/>
<gene>
    <name evidence="1" type="ORF">DRJ26_02035</name>
</gene>
<dbReference type="InterPro" id="IPR002746">
    <property type="entry name" value="UPF0216"/>
</dbReference>
<dbReference type="EMBL" id="QMRA01000028">
    <property type="protein sequence ID" value="RLE54328.1"/>
    <property type="molecule type" value="Genomic_DNA"/>
</dbReference>
<reference evidence="1 2" key="1">
    <citation type="submission" date="2018-06" db="EMBL/GenBank/DDBJ databases">
        <title>Extensive metabolic versatility and redundancy in microbially diverse, dynamic hydrothermal sediments.</title>
        <authorList>
            <person name="Dombrowski N."/>
            <person name="Teske A."/>
            <person name="Baker B.J."/>
        </authorList>
    </citation>
    <scope>NUCLEOTIDE SEQUENCE [LARGE SCALE GENOMIC DNA]</scope>
    <source>
        <strain evidence="1">B20_G2</strain>
    </source>
</reference>
<accession>A0A497F5R6</accession>
<evidence type="ECO:0000313" key="1">
    <source>
        <dbReference type="EMBL" id="RLE54328.1"/>
    </source>
</evidence>
<dbReference type="Proteomes" id="UP000269499">
    <property type="component" value="Unassembled WGS sequence"/>
</dbReference>
<organism evidence="1 2">
    <name type="scientific">Thermoproteota archaeon</name>
    <dbReference type="NCBI Taxonomy" id="2056631"/>
    <lineage>
        <taxon>Archaea</taxon>
        <taxon>Thermoproteota</taxon>
    </lineage>
</organism>
<proteinExistence type="predicted"/>
<sequence length="152" mass="17915">MFKKDVRVAERILDKIWRADIEKINNHLPKEFKTLRELLESKTPMVETRSGSHIIFSREELEKLSKIIPERLQDKLKLPIVLIRRVDLGRGVFQVLGDKAEAYVVLKILESERVQKVEDVTLPVYLYRPQVFKLRRILRTSMVIGFAFSDRV</sequence>